<accession>A0A1W1I8X7</accession>
<evidence type="ECO:0000256" key="2">
    <source>
        <dbReference type="ARBA" id="ARBA00010065"/>
    </source>
</evidence>
<dbReference type="HAMAP" id="MF_01148">
    <property type="entry name" value="Lnt"/>
    <property type="match status" value="1"/>
</dbReference>
<dbReference type="PANTHER" id="PTHR38686">
    <property type="entry name" value="APOLIPOPROTEIN N-ACYLTRANSFERASE"/>
    <property type="match status" value="1"/>
</dbReference>
<dbReference type="OrthoDB" id="9804277at2"/>
<keyword evidence="3 9" id="KW-1003">Cell membrane</keyword>
<dbReference type="CDD" id="cd07571">
    <property type="entry name" value="ALP_N-acyl_transferase"/>
    <property type="match status" value="1"/>
</dbReference>
<keyword evidence="11" id="KW-0449">Lipoprotein</keyword>
<proteinExistence type="inferred from homology"/>
<dbReference type="InterPro" id="IPR003010">
    <property type="entry name" value="C-N_Hydrolase"/>
</dbReference>
<dbReference type="STRING" id="1325564.NSJP_3214"/>
<feature type="transmembrane region" description="Helical" evidence="9">
    <location>
        <begin position="51"/>
        <end position="71"/>
    </location>
</feature>
<evidence type="ECO:0000256" key="5">
    <source>
        <dbReference type="ARBA" id="ARBA00022692"/>
    </source>
</evidence>
<organism evidence="11 12">
    <name type="scientific">Nitrospira japonica</name>
    <dbReference type="NCBI Taxonomy" id="1325564"/>
    <lineage>
        <taxon>Bacteria</taxon>
        <taxon>Pseudomonadati</taxon>
        <taxon>Nitrospirota</taxon>
        <taxon>Nitrospiria</taxon>
        <taxon>Nitrospirales</taxon>
        <taxon>Nitrospiraceae</taxon>
        <taxon>Nitrospira</taxon>
    </lineage>
</organism>
<evidence type="ECO:0000259" key="10">
    <source>
        <dbReference type="PROSITE" id="PS50263"/>
    </source>
</evidence>
<dbReference type="KEGG" id="nja:NSJP_3214"/>
<dbReference type="NCBIfam" id="TIGR00546">
    <property type="entry name" value="lnt"/>
    <property type="match status" value="1"/>
</dbReference>
<feature type="transmembrane region" description="Helical" evidence="9">
    <location>
        <begin position="508"/>
        <end position="526"/>
    </location>
</feature>
<name>A0A1W1I8X7_9BACT</name>
<dbReference type="Pfam" id="PF00795">
    <property type="entry name" value="CN_hydrolase"/>
    <property type="match status" value="1"/>
</dbReference>
<comment type="similarity">
    <text evidence="2 9">Belongs to the CN hydrolase family. Apolipoprotein N-acyltransferase subfamily.</text>
</comment>
<dbReference type="PANTHER" id="PTHR38686:SF1">
    <property type="entry name" value="APOLIPOPROTEIN N-ACYLTRANSFERASE"/>
    <property type="match status" value="1"/>
</dbReference>
<comment type="pathway">
    <text evidence="9">Protein modification; lipoprotein biosynthesis (N-acyl transfer).</text>
</comment>
<dbReference type="UniPathway" id="UPA00666"/>
<dbReference type="EMBL" id="LT828648">
    <property type="protein sequence ID" value="SLM49381.1"/>
    <property type="molecule type" value="Genomic_DNA"/>
</dbReference>
<comment type="subcellular location">
    <subcellularLocation>
        <location evidence="1 9">Cell membrane</location>
        <topology evidence="1 9">Multi-pass membrane protein</topology>
    </subcellularLocation>
</comment>
<feature type="transmembrane region" description="Helical" evidence="9">
    <location>
        <begin position="197"/>
        <end position="215"/>
    </location>
</feature>
<dbReference type="GO" id="GO:0016410">
    <property type="term" value="F:N-acyltransferase activity"/>
    <property type="evidence" value="ECO:0007669"/>
    <property type="project" value="UniProtKB-UniRule"/>
</dbReference>
<dbReference type="PROSITE" id="PS50263">
    <property type="entry name" value="CN_HYDROLASE"/>
    <property type="match status" value="1"/>
</dbReference>
<comment type="catalytic activity">
    <reaction evidence="9">
        <text>N-terminal S-1,2-diacyl-sn-glyceryl-L-cysteinyl-[lipoprotein] + a glycerophospholipid = N-acyl-S-1,2-diacyl-sn-glyceryl-L-cysteinyl-[lipoprotein] + a 2-acyl-sn-glycero-3-phospholipid + H(+)</text>
        <dbReference type="Rhea" id="RHEA:48228"/>
        <dbReference type="Rhea" id="RHEA-COMP:14681"/>
        <dbReference type="Rhea" id="RHEA-COMP:14684"/>
        <dbReference type="ChEBI" id="CHEBI:15378"/>
        <dbReference type="ChEBI" id="CHEBI:136912"/>
        <dbReference type="ChEBI" id="CHEBI:140656"/>
        <dbReference type="ChEBI" id="CHEBI:140657"/>
        <dbReference type="ChEBI" id="CHEBI:140660"/>
        <dbReference type="EC" id="2.3.1.269"/>
    </reaction>
</comment>
<evidence type="ECO:0000313" key="12">
    <source>
        <dbReference type="Proteomes" id="UP000192042"/>
    </source>
</evidence>
<sequence length="541" mass="59797">MYRWPVRSIVLAVASGLLLPFCFPKFDIGLLAWVALIPLHLALDSPSKWRAFRLGWLSGTIGFTGIMAWVVTAMHTYGKVPLLVAYAVLLLLTSYLGLFVALYSAGYVWFRSLIPRYGLFVAPCLWVTLELARTYLFSGLPWSLLGYSQYRQLDVIQIADHLGVYGVSFLLVLVNVAIAELIAWLMPLFRGFVPARLPWELVTTAAILLGLSWAYSTSLIVGEGFQTPKTSLRVGVVQPNVDQSIKWDPAHRDDTLLRYDRLTDTLGGGADLVVWPEAATPFFFEREPEYQLRVLAIANRASAPLLFGSPAVRFDNERRPYLLNSAYLVAPGGTLLGRYDKQHLVPFGEYIPLKSSLLFFLDKLVEGIGDFQAGPGPTVFSFMPRQAQAAGEGDGGRPVKFGVLICYEVIFPDLVRRFAQNGAEFLVTITNDAWFGESSAPMQHFSMVVFRSVENHLAFARAANTGVSGFIDPFGRILDTSPIFTQTAMQAAVPVLQPHTFYSRHGDVFAYGCVLICAVLCLFGLFRTEGPEPDAIAATPV</sequence>
<gene>
    <name evidence="9 11" type="primary">lnt</name>
    <name evidence="11" type="ORF">NSJP_3214</name>
</gene>
<evidence type="ECO:0000256" key="7">
    <source>
        <dbReference type="ARBA" id="ARBA00023136"/>
    </source>
</evidence>
<keyword evidence="12" id="KW-1185">Reference proteome</keyword>
<evidence type="ECO:0000256" key="9">
    <source>
        <dbReference type="HAMAP-Rule" id="MF_01148"/>
    </source>
</evidence>
<dbReference type="Proteomes" id="UP000192042">
    <property type="component" value="Chromosome I"/>
</dbReference>
<feature type="domain" description="CN hydrolase" evidence="10">
    <location>
        <begin position="237"/>
        <end position="495"/>
    </location>
</feature>
<keyword evidence="7 9" id="KW-0472">Membrane</keyword>
<evidence type="ECO:0000313" key="11">
    <source>
        <dbReference type="EMBL" id="SLM49381.1"/>
    </source>
</evidence>
<dbReference type="AlphaFoldDB" id="A0A1W1I8X7"/>
<feature type="transmembrane region" description="Helical" evidence="9">
    <location>
        <begin position="83"/>
        <end position="110"/>
    </location>
</feature>
<dbReference type="InterPro" id="IPR045378">
    <property type="entry name" value="LNT_N"/>
</dbReference>
<protein>
    <recommendedName>
        <fullName evidence="9">Apolipoprotein N-acyltransferase</fullName>
        <shortName evidence="9">ALP N-acyltransferase</shortName>
        <ecNumber evidence="9">2.3.1.269</ecNumber>
    </recommendedName>
</protein>
<feature type="transmembrane region" description="Helical" evidence="9">
    <location>
        <begin position="162"/>
        <end position="185"/>
    </location>
</feature>
<dbReference type="SUPFAM" id="SSF56317">
    <property type="entry name" value="Carbon-nitrogen hydrolase"/>
    <property type="match status" value="1"/>
</dbReference>
<comment type="function">
    <text evidence="9">Catalyzes the phospholipid dependent N-acylation of the N-terminal cysteine of apolipoprotein, the last step in lipoprotein maturation.</text>
</comment>
<keyword evidence="5 9" id="KW-0812">Transmembrane</keyword>
<evidence type="ECO:0000256" key="8">
    <source>
        <dbReference type="ARBA" id="ARBA00023315"/>
    </source>
</evidence>
<dbReference type="InterPro" id="IPR036526">
    <property type="entry name" value="C-N_Hydrolase_sf"/>
</dbReference>
<dbReference type="EC" id="2.3.1.269" evidence="9"/>
<keyword evidence="4 9" id="KW-0808">Transferase</keyword>
<dbReference type="GO" id="GO:0005886">
    <property type="term" value="C:plasma membrane"/>
    <property type="evidence" value="ECO:0007669"/>
    <property type="project" value="UniProtKB-SubCell"/>
</dbReference>
<feature type="transmembrane region" description="Helical" evidence="9">
    <location>
        <begin position="117"/>
        <end position="142"/>
    </location>
</feature>
<evidence type="ECO:0000256" key="4">
    <source>
        <dbReference type="ARBA" id="ARBA00022679"/>
    </source>
</evidence>
<evidence type="ECO:0000256" key="1">
    <source>
        <dbReference type="ARBA" id="ARBA00004651"/>
    </source>
</evidence>
<keyword evidence="6 9" id="KW-1133">Transmembrane helix</keyword>
<reference evidence="11 12" key="1">
    <citation type="submission" date="2017-03" db="EMBL/GenBank/DDBJ databases">
        <authorList>
            <person name="Afonso C.L."/>
            <person name="Miller P.J."/>
            <person name="Scott M.A."/>
            <person name="Spackman E."/>
            <person name="Goraichik I."/>
            <person name="Dimitrov K.M."/>
            <person name="Suarez D.L."/>
            <person name="Swayne D.E."/>
        </authorList>
    </citation>
    <scope>NUCLEOTIDE SEQUENCE [LARGE SCALE GENOMIC DNA]</scope>
    <source>
        <strain evidence="11">Genome sequencing of Nitrospira japonica strain NJ11</strain>
    </source>
</reference>
<dbReference type="Gene3D" id="3.60.110.10">
    <property type="entry name" value="Carbon-nitrogen hydrolase"/>
    <property type="match status" value="1"/>
</dbReference>
<evidence type="ECO:0000256" key="6">
    <source>
        <dbReference type="ARBA" id="ARBA00022989"/>
    </source>
</evidence>
<dbReference type="Pfam" id="PF20154">
    <property type="entry name" value="LNT_N"/>
    <property type="match status" value="1"/>
</dbReference>
<keyword evidence="8 9" id="KW-0012">Acyltransferase</keyword>
<feature type="transmembrane region" description="Helical" evidence="9">
    <location>
        <begin position="6"/>
        <end position="39"/>
    </location>
</feature>
<dbReference type="InterPro" id="IPR004563">
    <property type="entry name" value="Apolipo_AcylTrfase"/>
</dbReference>
<evidence type="ECO:0000256" key="3">
    <source>
        <dbReference type="ARBA" id="ARBA00022475"/>
    </source>
</evidence>
<dbReference type="GO" id="GO:0042158">
    <property type="term" value="P:lipoprotein biosynthetic process"/>
    <property type="evidence" value="ECO:0007669"/>
    <property type="project" value="UniProtKB-UniRule"/>
</dbReference>